<dbReference type="Proteomes" id="UP000004982">
    <property type="component" value="Unassembled WGS sequence"/>
</dbReference>
<organism evidence="1 2">
    <name type="scientific">Neisseria macacae ATCC 33926</name>
    <dbReference type="NCBI Taxonomy" id="997348"/>
    <lineage>
        <taxon>Bacteria</taxon>
        <taxon>Pseudomonadati</taxon>
        <taxon>Pseudomonadota</taxon>
        <taxon>Betaproteobacteria</taxon>
        <taxon>Neisseriales</taxon>
        <taxon>Neisseriaceae</taxon>
        <taxon>Neisseria</taxon>
    </lineage>
</organism>
<evidence type="ECO:0000313" key="2">
    <source>
        <dbReference type="Proteomes" id="UP000004982"/>
    </source>
</evidence>
<dbReference type="EMBL" id="AFQE01000086">
    <property type="protein sequence ID" value="EGQ76571.1"/>
    <property type="molecule type" value="Genomic_DNA"/>
</dbReference>
<accession>A0AA36UJI3</accession>
<sequence>MPSLGTLFQTAFMIALAVFGLLDQLSGGVVAVGGDFAVPAGFLDQVVGSVVIETIGFAVFVGEDGQTAGFVVGVGEGMAQRVG</sequence>
<proteinExistence type="predicted"/>
<evidence type="ECO:0000313" key="1">
    <source>
        <dbReference type="EMBL" id="EGQ76571.1"/>
    </source>
</evidence>
<reference evidence="1 2" key="1">
    <citation type="submission" date="2011-05" db="EMBL/GenBank/DDBJ databases">
        <authorList>
            <person name="Muzny D."/>
            <person name="Qin X."/>
            <person name="Deng J."/>
            <person name="Jiang H."/>
            <person name="Liu Y."/>
            <person name="Qu J."/>
            <person name="Song X.-Z."/>
            <person name="Zhang L."/>
            <person name="Thornton R."/>
            <person name="Coyle M."/>
            <person name="Francisco L."/>
            <person name="Jackson L."/>
            <person name="Javaid M."/>
            <person name="Korchina V."/>
            <person name="Kovar C."/>
            <person name="Mata R."/>
            <person name="Mathew T."/>
            <person name="Ngo R."/>
            <person name="Nguyen L."/>
            <person name="Nguyen N."/>
            <person name="Okwuonu G."/>
            <person name="Ongeri F."/>
            <person name="Pham C."/>
            <person name="Simmons D."/>
            <person name="Wilczek-Boney K."/>
            <person name="Hale W."/>
            <person name="Jakkamsetti A."/>
            <person name="Pham P."/>
            <person name="Ruth R."/>
            <person name="San Lucas F."/>
            <person name="Warren J."/>
            <person name="Zhang J."/>
            <person name="Zhao Z."/>
            <person name="Zhou C."/>
            <person name="Zhu D."/>
            <person name="Lee S."/>
            <person name="Bess C."/>
            <person name="Blankenburg K."/>
            <person name="Forbes L."/>
            <person name="Fu Q."/>
            <person name="Gubbala S."/>
            <person name="Hirani K."/>
            <person name="Jayaseelan J.C."/>
            <person name="Lara F."/>
            <person name="Munidasa M."/>
            <person name="Palculict T."/>
            <person name="Patil S."/>
            <person name="Pu L.-L."/>
            <person name="Saada N."/>
            <person name="Tang L."/>
            <person name="Weissenberger G."/>
            <person name="Zhu Y."/>
            <person name="Hemphill L."/>
            <person name="Shang Y."/>
            <person name="Youmans B."/>
            <person name="Ayvaz T."/>
            <person name="Ross M."/>
            <person name="Santibanez J."/>
            <person name="Aqrawi P."/>
            <person name="Gross S."/>
            <person name="Joshi V."/>
            <person name="Fowler G."/>
            <person name="Nazareth L."/>
            <person name="Reid J."/>
            <person name="Worley K."/>
            <person name="Petrosino J."/>
            <person name="Highlander S."/>
            <person name="Gibbs R."/>
        </authorList>
    </citation>
    <scope>NUCLEOTIDE SEQUENCE [LARGE SCALE GENOMIC DNA]</scope>
    <source>
        <strain evidence="1 2">ATCC 33926</strain>
    </source>
</reference>
<name>A0AA36UJI3_9NEIS</name>
<gene>
    <name evidence="1" type="ORF">HMPREF9418_1822</name>
</gene>
<comment type="caution">
    <text evidence="1">The sequence shown here is derived from an EMBL/GenBank/DDBJ whole genome shotgun (WGS) entry which is preliminary data.</text>
</comment>
<protein>
    <submittedName>
        <fullName evidence="1">Multidrug resistance protein D</fullName>
    </submittedName>
</protein>
<feature type="non-terminal residue" evidence="1">
    <location>
        <position position="83"/>
    </location>
</feature>
<dbReference type="AlphaFoldDB" id="A0AA36UJI3"/>